<keyword evidence="1" id="KW-1133">Transmembrane helix</keyword>
<keyword evidence="1" id="KW-0472">Membrane</keyword>
<reference evidence="2 3" key="1">
    <citation type="submission" date="2018-02" db="EMBL/GenBank/DDBJ databases">
        <authorList>
            <person name="Cohen D.B."/>
            <person name="Kent A.D."/>
        </authorList>
    </citation>
    <scope>NUCLEOTIDE SEQUENCE [LARGE SCALE GENOMIC DNA]</scope>
    <source>
        <strain evidence="2 3">ULC007</strain>
    </source>
</reference>
<dbReference type="EMBL" id="PVWG01000001">
    <property type="protein sequence ID" value="PSB22123.1"/>
    <property type="molecule type" value="Genomic_DNA"/>
</dbReference>
<protein>
    <submittedName>
        <fullName evidence="2">Uncharacterized protein</fullName>
    </submittedName>
</protein>
<dbReference type="OrthoDB" id="486490at2"/>
<dbReference type="Proteomes" id="UP000238634">
    <property type="component" value="Unassembled WGS sequence"/>
</dbReference>
<comment type="caution">
    <text evidence="2">The sequence shown here is derived from an EMBL/GenBank/DDBJ whole genome shotgun (WGS) entry which is preliminary data.</text>
</comment>
<dbReference type="STRING" id="1920490.GCA_001895925_00866"/>
<dbReference type="AlphaFoldDB" id="A0A2T1DNP6"/>
<gene>
    <name evidence="2" type="ORF">C7B65_01590</name>
</gene>
<keyword evidence="1" id="KW-0812">Transmembrane</keyword>
<feature type="transmembrane region" description="Helical" evidence="1">
    <location>
        <begin position="15"/>
        <end position="34"/>
    </location>
</feature>
<dbReference type="RefSeq" id="WP_073069143.1">
    <property type="nucleotide sequence ID" value="NZ_MPPI01000001.1"/>
</dbReference>
<evidence type="ECO:0000313" key="3">
    <source>
        <dbReference type="Proteomes" id="UP000238634"/>
    </source>
</evidence>
<evidence type="ECO:0000256" key="1">
    <source>
        <dbReference type="SAM" id="Phobius"/>
    </source>
</evidence>
<feature type="transmembrane region" description="Helical" evidence="1">
    <location>
        <begin position="41"/>
        <end position="63"/>
    </location>
</feature>
<name>A0A2T1DNP6_9CYAN</name>
<reference evidence="2 3" key="2">
    <citation type="submission" date="2018-03" db="EMBL/GenBank/DDBJ databases">
        <title>The ancient ancestry and fast evolution of plastids.</title>
        <authorList>
            <person name="Moore K.R."/>
            <person name="Magnabosco C."/>
            <person name="Momper L."/>
            <person name="Gold D.A."/>
            <person name="Bosak T."/>
            <person name="Fournier G.P."/>
        </authorList>
    </citation>
    <scope>NUCLEOTIDE SEQUENCE [LARGE SCALE GENOMIC DNA]</scope>
    <source>
        <strain evidence="2 3">ULC007</strain>
    </source>
</reference>
<organism evidence="2 3">
    <name type="scientific">Phormidesmis priestleyi ULC007</name>
    <dbReference type="NCBI Taxonomy" id="1920490"/>
    <lineage>
        <taxon>Bacteria</taxon>
        <taxon>Bacillati</taxon>
        <taxon>Cyanobacteriota</taxon>
        <taxon>Cyanophyceae</taxon>
        <taxon>Leptolyngbyales</taxon>
        <taxon>Leptolyngbyaceae</taxon>
        <taxon>Phormidesmis</taxon>
    </lineage>
</organism>
<evidence type="ECO:0000313" key="2">
    <source>
        <dbReference type="EMBL" id="PSB22123.1"/>
    </source>
</evidence>
<proteinExistence type="predicted"/>
<sequence>MNQNSLNNLQLSITGFGRILTIIGFAWLLAALGLGWLVKSFFVLLALLLLAPVVAFLGFRWWLQKNIVQDACPVCRYEFTGFNGAEIQCPNCGEAVQVEQGRFKRLTPVGTIDVDAVEVSATTIDDS</sequence>
<keyword evidence="3" id="KW-1185">Reference proteome</keyword>
<accession>A0A2T1DNP6</accession>